<gene>
    <name evidence="11" type="ORF">AAFC00_000101</name>
</gene>
<evidence type="ECO:0000256" key="3">
    <source>
        <dbReference type="ARBA" id="ARBA00022801"/>
    </source>
</evidence>
<dbReference type="Pfam" id="PF00734">
    <property type="entry name" value="CBM_1"/>
    <property type="match status" value="1"/>
</dbReference>
<dbReference type="Proteomes" id="UP001562354">
    <property type="component" value="Unassembled WGS sequence"/>
</dbReference>
<dbReference type="InterPro" id="IPR001000">
    <property type="entry name" value="GH10_dom"/>
</dbReference>
<keyword evidence="3 7" id="KW-0378">Hydrolase</keyword>
<dbReference type="Gene3D" id="3.20.20.80">
    <property type="entry name" value="Glycosidases"/>
    <property type="match status" value="1"/>
</dbReference>
<comment type="catalytic activity">
    <reaction evidence="7">
        <text>Endohydrolysis of (1-&gt;4)-beta-D-xylosidic linkages in xylans.</text>
        <dbReference type="EC" id="3.2.1.8"/>
    </reaction>
</comment>
<dbReference type="EMBL" id="JBFMKM010000018">
    <property type="protein sequence ID" value="KAL1296609.1"/>
    <property type="molecule type" value="Genomic_DNA"/>
</dbReference>
<feature type="signal peptide" evidence="8">
    <location>
        <begin position="1"/>
        <end position="18"/>
    </location>
</feature>
<dbReference type="SUPFAM" id="SSF57180">
    <property type="entry name" value="Cellulose-binding domain"/>
    <property type="match status" value="1"/>
</dbReference>
<comment type="caution">
    <text evidence="11">The sequence shown here is derived from an EMBL/GenBank/DDBJ whole genome shotgun (WGS) entry which is preliminary data.</text>
</comment>
<dbReference type="InterPro" id="IPR000254">
    <property type="entry name" value="CBD"/>
</dbReference>
<dbReference type="PROSITE" id="PS51760">
    <property type="entry name" value="GH10_2"/>
    <property type="match status" value="1"/>
</dbReference>
<dbReference type="InterPro" id="IPR035971">
    <property type="entry name" value="CBD_sf"/>
</dbReference>
<feature type="domain" description="GH10" evidence="10">
    <location>
        <begin position="134"/>
        <end position="433"/>
    </location>
</feature>
<keyword evidence="6 7" id="KW-0624">Polysaccharide degradation</keyword>
<dbReference type="SUPFAM" id="SSF51445">
    <property type="entry name" value="(Trans)glycosidases"/>
    <property type="match status" value="1"/>
</dbReference>
<dbReference type="RefSeq" id="XP_069196291.1">
    <property type="nucleotide sequence ID" value="XM_069340162.1"/>
</dbReference>
<name>A0ABR3P1E2_9PEZI</name>
<dbReference type="InterPro" id="IPR017853">
    <property type="entry name" value="GH"/>
</dbReference>
<evidence type="ECO:0000256" key="5">
    <source>
        <dbReference type="ARBA" id="ARBA00023295"/>
    </source>
</evidence>
<dbReference type="SMART" id="SM00633">
    <property type="entry name" value="Glyco_10"/>
    <property type="match status" value="1"/>
</dbReference>
<sequence>MHFSSITALLAASSLAVAAPAPRWRTKVKQFHRRAEASAYGQCGGVGWTGATTCVSGWQCVQANDYYSQCVEGQATPVSVAKTSATHATVAATSAAPIKPSSTVASHASSAAPATSTKAVKVAAAGATAAVQPSDSINKLLIAKNKKYFGVATDENRLTVQDNVKIIQNDFGCVTPENSMKWDATEKSRGVFSFDEADYLVDWAVANSKMIRGHTLAWYSQLPSWVSQISDATTLTSVLKTHISTVVGRYKGKIYAWDVVNEAFNEDGSLRANVFYNVLGEDYIKIAFEAAHAADPTAKLYINEYNLDSATYAKTTGLISHVKKWIAAGIPIDGIGSQTHLQSSSFPTAANEPAGLKAVCAAAPECAITELDVAGAAAADYKTVVQACLDIENCIGITEWGVRDTDSWRASSTPLLFDGSFKPKAAYTAIVDLL</sequence>
<dbReference type="GeneID" id="95973804"/>
<feature type="domain" description="CBM1" evidence="9">
    <location>
        <begin position="35"/>
        <end position="71"/>
    </location>
</feature>
<dbReference type="PANTHER" id="PTHR31490">
    <property type="entry name" value="GLYCOSYL HYDROLASE"/>
    <property type="match status" value="1"/>
</dbReference>
<feature type="chain" id="PRO_5046224258" description="Beta-xylanase" evidence="8">
    <location>
        <begin position="19"/>
        <end position="434"/>
    </location>
</feature>
<evidence type="ECO:0000259" key="9">
    <source>
        <dbReference type="PROSITE" id="PS51164"/>
    </source>
</evidence>
<evidence type="ECO:0000256" key="2">
    <source>
        <dbReference type="ARBA" id="ARBA00022729"/>
    </source>
</evidence>
<evidence type="ECO:0000259" key="10">
    <source>
        <dbReference type="PROSITE" id="PS51760"/>
    </source>
</evidence>
<evidence type="ECO:0000256" key="7">
    <source>
        <dbReference type="RuleBase" id="RU361174"/>
    </source>
</evidence>
<dbReference type="EC" id="3.2.1.8" evidence="7"/>
<keyword evidence="4 7" id="KW-0119">Carbohydrate metabolism</keyword>
<dbReference type="PRINTS" id="PR00134">
    <property type="entry name" value="GLHYDRLASE10"/>
</dbReference>
<accession>A0ABR3P1E2</accession>
<reference evidence="11 12" key="1">
    <citation type="submission" date="2024-07" db="EMBL/GenBank/DDBJ databases">
        <title>Draft sequence of the Neodothiora populina.</title>
        <authorList>
            <person name="Drown D.D."/>
            <person name="Schuette U.S."/>
            <person name="Buechlein A.B."/>
            <person name="Rusch D.R."/>
            <person name="Winton L.W."/>
            <person name="Adams G.A."/>
        </authorList>
    </citation>
    <scope>NUCLEOTIDE SEQUENCE [LARGE SCALE GENOMIC DNA]</scope>
    <source>
        <strain evidence="11 12">CPC 39397</strain>
    </source>
</reference>
<keyword evidence="5 7" id="KW-0326">Glycosidase</keyword>
<dbReference type="PANTHER" id="PTHR31490:SF76">
    <property type="entry name" value="ENDO-1,4-BETA-XYLANASE C"/>
    <property type="match status" value="1"/>
</dbReference>
<organism evidence="11 12">
    <name type="scientific">Neodothiora populina</name>
    <dbReference type="NCBI Taxonomy" id="2781224"/>
    <lineage>
        <taxon>Eukaryota</taxon>
        <taxon>Fungi</taxon>
        <taxon>Dikarya</taxon>
        <taxon>Ascomycota</taxon>
        <taxon>Pezizomycotina</taxon>
        <taxon>Dothideomycetes</taxon>
        <taxon>Dothideomycetidae</taxon>
        <taxon>Dothideales</taxon>
        <taxon>Dothioraceae</taxon>
        <taxon>Neodothiora</taxon>
    </lineage>
</organism>
<keyword evidence="2 8" id="KW-0732">Signal</keyword>
<evidence type="ECO:0000256" key="1">
    <source>
        <dbReference type="ARBA" id="ARBA00007495"/>
    </source>
</evidence>
<dbReference type="SMART" id="SM00236">
    <property type="entry name" value="fCBD"/>
    <property type="match status" value="1"/>
</dbReference>
<evidence type="ECO:0000256" key="4">
    <source>
        <dbReference type="ARBA" id="ARBA00023277"/>
    </source>
</evidence>
<evidence type="ECO:0000313" key="12">
    <source>
        <dbReference type="Proteomes" id="UP001562354"/>
    </source>
</evidence>
<evidence type="ECO:0000256" key="6">
    <source>
        <dbReference type="ARBA" id="ARBA00023326"/>
    </source>
</evidence>
<keyword evidence="12" id="KW-1185">Reference proteome</keyword>
<dbReference type="PROSITE" id="PS51164">
    <property type="entry name" value="CBM1_2"/>
    <property type="match status" value="1"/>
</dbReference>
<dbReference type="PROSITE" id="PS00562">
    <property type="entry name" value="CBM1_1"/>
    <property type="match status" value="1"/>
</dbReference>
<protein>
    <recommendedName>
        <fullName evidence="7">Beta-xylanase</fullName>
        <ecNumber evidence="7">3.2.1.8</ecNumber>
    </recommendedName>
</protein>
<evidence type="ECO:0000313" key="11">
    <source>
        <dbReference type="EMBL" id="KAL1296609.1"/>
    </source>
</evidence>
<dbReference type="InterPro" id="IPR044846">
    <property type="entry name" value="GH10"/>
</dbReference>
<comment type="similarity">
    <text evidence="1 7">Belongs to the glycosyl hydrolase 10 (cellulase F) family.</text>
</comment>
<dbReference type="Pfam" id="PF00331">
    <property type="entry name" value="Glyco_hydro_10"/>
    <property type="match status" value="1"/>
</dbReference>
<evidence type="ECO:0000256" key="8">
    <source>
        <dbReference type="SAM" id="SignalP"/>
    </source>
</evidence>
<proteinExistence type="inferred from homology"/>